<organism evidence="7 8">
    <name type="scientific">Candidatus Gallimonas gallistercoris</name>
    <dbReference type="NCBI Taxonomy" id="2838602"/>
    <lineage>
        <taxon>Bacteria</taxon>
        <taxon>Bacillati</taxon>
        <taxon>Bacillota</taxon>
        <taxon>Clostridia</taxon>
        <taxon>Candidatus Gallimonas</taxon>
    </lineage>
</organism>
<feature type="transmembrane region" description="Helical" evidence="6">
    <location>
        <begin position="388"/>
        <end position="409"/>
    </location>
</feature>
<feature type="transmembrane region" description="Helical" evidence="6">
    <location>
        <begin position="148"/>
        <end position="168"/>
    </location>
</feature>
<evidence type="ECO:0000256" key="5">
    <source>
        <dbReference type="ARBA" id="ARBA00023136"/>
    </source>
</evidence>
<comment type="subcellular location">
    <subcellularLocation>
        <location evidence="1">Cell membrane</location>
        <topology evidence="1">Multi-pass membrane protein</topology>
    </subcellularLocation>
</comment>
<dbReference type="InterPro" id="IPR050833">
    <property type="entry name" value="Poly_Biosynth_Transport"/>
</dbReference>
<feature type="transmembrane region" description="Helical" evidence="6">
    <location>
        <begin position="416"/>
        <end position="437"/>
    </location>
</feature>
<feature type="transmembrane region" description="Helical" evidence="6">
    <location>
        <begin position="257"/>
        <end position="277"/>
    </location>
</feature>
<dbReference type="PANTHER" id="PTHR30250:SF11">
    <property type="entry name" value="O-ANTIGEN TRANSPORTER-RELATED"/>
    <property type="match status" value="1"/>
</dbReference>
<evidence type="ECO:0000313" key="8">
    <source>
        <dbReference type="Proteomes" id="UP000824221"/>
    </source>
</evidence>
<reference evidence="7" key="1">
    <citation type="journal article" date="2021" name="PeerJ">
        <title>Extensive microbial diversity within the chicken gut microbiome revealed by metagenomics and culture.</title>
        <authorList>
            <person name="Gilroy R."/>
            <person name="Ravi A."/>
            <person name="Getino M."/>
            <person name="Pursley I."/>
            <person name="Horton D.L."/>
            <person name="Alikhan N.F."/>
            <person name="Baker D."/>
            <person name="Gharbi K."/>
            <person name="Hall N."/>
            <person name="Watson M."/>
            <person name="Adriaenssens E.M."/>
            <person name="Foster-Nyarko E."/>
            <person name="Jarju S."/>
            <person name="Secka A."/>
            <person name="Antonio M."/>
            <person name="Oren A."/>
            <person name="Chaudhuri R.R."/>
            <person name="La Ragione R."/>
            <person name="Hildebrand F."/>
            <person name="Pallen M.J."/>
        </authorList>
    </citation>
    <scope>NUCLEOTIDE SEQUENCE</scope>
    <source>
        <strain evidence="7">CHK156-179</strain>
    </source>
</reference>
<feature type="transmembrane region" description="Helical" evidence="6">
    <location>
        <begin position="217"/>
        <end position="237"/>
    </location>
</feature>
<gene>
    <name evidence="7" type="ORF">H9797_06300</name>
</gene>
<feature type="transmembrane region" description="Helical" evidence="6">
    <location>
        <begin position="443"/>
        <end position="465"/>
    </location>
</feature>
<feature type="transmembrane region" description="Helical" evidence="6">
    <location>
        <begin position="47"/>
        <end position="69"/>
    </location>
</feature>
<dbReference type="AlphaFoldDB" id="A0A9D2H3P9"/>
<reference evidence="7" key="2">
    <citation type="submission" date="2021-04" db="EMBL/GenBank/DDBJ databases">
        <authorList>
            <person name="Gilroy R."/>
        </authorList>
    </citation>
    <scope>NUCLEOTIDE SEQUENCE</scope>
    <source>
        <strain evidence="7">CHK156-179</strain>
    </source>
</reference>
<evidence type="ECO:0008006" key="9">
    <source>
        <dbReference type="Google" id="ProtNLM"/>
    </source>
</evidence>
<accession>A0A9D2H3P9</accession>
<name>A0A9D2H3P9_9FIRM</name>
<proteinExistence type="predicted"/>
<keyword evidence="4 6" id="KW-1133">Transmembrane helix</keyword>
<dbReference type="GO" id="GO:0005886">
    <property type="term" value="C:plasma membrane"/>
    <property type="evidence" value="ECO:0007669"/>
    <property type="project" value="UniProtKB-SubCell"/>
</dbReference>
<evidence type="ECO:0000256" key="4">
    <source>
        <dbReference type="ARBA" id="ARBA00022989"/>
    </source>
</evidence>
<evidence type="ECO:0000256" key="2">
    <source>
        <dbReference type="ARBA" id="ARBA00022475"/>
    </source>
</evidence>
<keyword evidence="5 6" id="KW-0472">Membrane</keyword>
<evidence type="ECO:0000313" key="7">
    <source>
        <dbReference type="EMBL" id="HJA02965.1"/>
    </source>
</evidence>
<feature type="transmembrane region" description="Helical" evidence="6">
    <location>
        <begin position="117"/>
        <end position="136"/>
    </location>
</feature>
<protein>
    <recommendedName>
        <fullName evidence="9">Polysaccharide biosynthesis protein</fullName>
    </recommendedName>
</protein>
<dbReference type="PANTHER" id="PTHR30250">
    <property type="entry name" value="PST FAMILY PREDICTED COLANIC ACID TRANSPORTER"/>
    <property type="match status" value="1"/>
</dbReference>
<feature type="transmembrane region" description="Helical" evidence="6">
    <location>
        <begin position="174"/>
        <end position="196"/>
    </location>
</feature>
<dbReference type="EMBL" id="DXAJ01000094">
    <property type="protein sequence ID" value="HJA02965.1"/>
    <property type="molecule type" value="Genomic_DNA"/>
</dbReference>
<feature type="transmembrane region" description="Helical" evidence="6">
    <location>
        <begin position="89"/>
        <end position="111"/>
    </location>
</feature>
<feature type="transmembrane region" description="Helical" evidence="6">
    <location>
        <begin position="14"/>
        <end position="35"/>
    </location>
</feature>
<feature type="transmembrane region" description="Helical" evidence="6">
    <location>
        <begin position="362"/>
        <end position="382"/>
    </location>
</feature>
<evidence type="ECO:0000256" key="3">
    <source>
        <dbReference type="ARBA" id="ARBA00022692"/>
    </source>
</evidence>
<keyword evidence="3 6" id="KW-0812">Transmembrane</keyword>
<keyword evidence="2" id="KW-1003">Cell membrane</keyword>
<dbReference type="Proteomes" id="UP000824221">
    <property type="component" value="Unassembled WGS sequence"/>
</dbReference>
<sequence length="474" mass="53874">MAQQITAKKLAKNMIVSVAAQAVTLLVSFILYLVVPRYVSEYTYSYWQMYMLYIAYVGVLHFGLLDGLVLRYGAYDYNELDRSRIRSQLMMLLFVLSCFAVLIGITSLFVFEGERRFVFLLVAVGIVTKNLATYNSYIFQITNRIERYAAVTIVQRGFFGFISVALLLGKVDYFVWYCVADIAGDLLGFALGVLFNRAQVYFGRGIPRREFMEETKANLSAGILLMLANWSSVLLIGSARMITEWQWGELVFGKVSFAFSLTNVFLTFVTAVSVVLFPSLKRLDREKLPEMYGNIRKAISLFMCFALVMFFPGSYIVEKWIPAYAVSLQYLAILVPIVVFSSKVNLLTNNYLKVYRKEKSMLLVNLVSVALGAGLFFASAYLFEDLNILLYSVVVAIVFNSVLSEIVVMKLIGKRFYFSIFLEVAMAAGFIAIAVLLPLWWGMLAYFLLFLVYCALHYKTIAALFRKFRARRAA</sequence>
<evidence type="ECO:0000256" key="1">
    <source>
        <dbReference type="ARBA" id="ARBA00004651"/>
    </source>
</evidence>
<feature type="transmembrane region" description="Helical" evidence="6">
    <location>
        <begin position="323"/>
        <end position="341"/>
    </location>
</feature>
<comment type="caution">
    <text evidence="7">The sequence shown here is derived from an EMBL/GenBank/DDBJ whole genome shotgun (WGS) entry which is preliminary data.</text>
</comment>
<evidence type="ECO:0000256" key="6">
    <source>
        <dbReference type="SAM" id="Phobius"/>
    </source>
</evidence>
<feature type="transmembrane region" description="Helical" evidence="6">
    <location>
        <begin position="298"/>
        <end position="317"/>
    </location>
</feature>